<evidence type="ECO:0000313" key="3">
    <source>
        <dbReference type="Proteomes" id="UP000466632"/>
    </source>
</evidence>
<dbReference type="AlphaFoldDB" id="A0A7I7NX36"/>
<name>A0A7I7NX36_9MYCO</name>
<feature type="transmembrane region" description="Helical" evidence="1">
    <location>
        <begin position="54"/>
        <end position="78"/>
    </location>
</feature>
<accession>A0A7I7NX36</accession>
<evidence type="ECO:0000256" key="1">
    <source>
        <dbReference type="SAM" id="Phobius"/>
    </source>
</evidence>
<dbReference type="KEGG" id="mseo:MSEO_16620"/>
<evidence type="ECO:0000313" key="2">
    <source>
        <dbReference type="EMBL" id="BBY01163.1"/>
    </source>
</evidence>
<keyword evidence="3" id="KW-1185">Reference proteome</keyword>
<organism evidence="2 3">
    <name type="scientific">Mycobacterium seoulense</name>
    <dbReference type="NCBI Taxonomy" id="386911"/>
    <lineage>
        <taxon>Bacteria</taxon>
        <taxon>Bacillati</taxon>
        <taxon>Actinomycetota</taxon>
        <taxon>Actinomycetes</taxon>
        <taxon>Mycobacteriales</taxon>
        <taxon>Mycobacteriaceae</taxon>
        <taxon>Mycobacterium</taxon>
    </lineage>
</organism>
<dbReference type="Proteomes" id="UP000466632">
    <property type="component" value="Chromosome"/>
</dbReference>
<protein>
    <submittedName>
        <fullName evidence="2">Uncharacterized protein</fullName>
    </submittedName>
</protein>
<gene>
    <name evidence="2" type="ORF">MSEO_16620</name>
</gene>
<keyword evidence="1" id="KW-0812">Transmembrane</keyword>
<keyword evidence="1" id="KW-1133">Transmembrane helix</keyword>
<dbReference type="EMBL" id="AP022582">
    <property type="protein sequence ID" value="BBY01163.1"/>
    <property type="molecule type" value="Genomic_DNA"/>
</dbReference>
<keyword evidence="1" id="KW-0472">Membrane</keyword>
<reference evidence="2 3" key="1">
    <citation type="journal article" date="2019" name="Emerg. Microbes Infect.">
        <title>Comprehensive subspecies identification of 175 nontuberculous mycobacteria species based on 7547 genomic profiles.</title>
        <authorList>
            <person name="Matsumoto Y."/>
            <person name="Kinjo T."/>
            <person name="Motooka D."/>
            <person name="Nabeya D."/>
            <person name="Jung N."/>
            <person name="Uechi K."/>
            <person name="Horii T."/>
            <person name="Iida T."/>
            <person name="Fujita J."/>
            <person name="Nakamura S."/>
        </authorList>
    </citation>
    <scope>NUCLEOTIDE SEQUENCE [LARGE SCALE GENOMIC DNA]</scope>
    <source>
        <strain evidence="2 3">JCM 16018</strain>
    </source>
</reference>
<proteinExistence type="predicted"/>
<dbReference type="RefSeq" id="WP_163678463.1">
    <property type="nucleotide sequence ID" value="NZ_AP022582.1"/>
</dbReference>
<sequence>MTTAIAAHNPVDKDATDAHDELLLAVAKINTVARRGDTVLVEFKPRWRLTEEMIVRAAITVILVALVAVIGVAAVAIFTMG</sequence>